<protein>
    <submittedName>
        <fullName evidence="1">Uncharacterized protein</fullName>
    </submittedName>
</protein>
<accession>A0AAN7YYA9</accession>
<name>A0AAN7YYA9_9PEZI</name>
<dbReference type="AlphaFoldDB" id="A0AAN7YYA9"/>
<organism evidence="1 2">
    <name type="scientific">Xylaria bambusicola</name>
    <dbReference type="NCBI Taxonomy" id="326684"/>
    <lineage>
        <taxon>Eukaryota</taxon>
        <taxon>Fungi</taxon>
        <taxon>Dikarya</taxon>
        <taxon>Ascomycota</taxon>
        <taxon>Pezizomycotina</taxon>
        <taxon>Sordariomycetes</taxon>
        <taxon>Xylariomycetidae</taxon>
        <taxon>Xylariales</taxon>
        <taxon>Xylariaceae</taxon>
        <taxon>Xylaria</taxon>
    </lineage>
</organism>
<gene>
    <name evidence="1" type="ORF">RRF57_006095</name>
</gene>
<dbReference type="EMBL" id="JAWHQM010000015">
    <property type="protein sequence ID" value="KAK5630380.1"/>
    <property type="molecule type" value="Genomic_DNA"/>
</dbReference>
<sequence length="479" mass="53160">MCYLRSDVSRIEFSGEDCYFLRRNDLQPIDIWHFMLDSPTEDEAIYDFLLGDPKGIAIFKKNGSQVARYLANEAGPLALLDEIEGVLKNSALDLTKLHLYLASKWNLMTAKNTQQSCSLEALAFATELYKSLEGCTVNIEVVKEPLYKCVWAQKVTNPRREHRGKQPLLQTVNSSGTLPALTAPYKPILGATLGEGSTVSSEATTPVYKIEVPNTAPKSRHLLSIEHNPSQLAASFACIATFETGEFNIDPKSLLGVMALSSGDSIFVASDLITDPSEFTFRHPIRRVFGNLGRPEIAFLIPPSSPKLKDYELKSWHLINHAPFNGTLEDNFSSTSLHLSFTDFEMPVDIGVRGLRDTLVVLIESLVSINDKGTHIGDLDIMSMLGSEYITLFRTCSHREAIDTQTNLEGLISIDSWDEFFDLPESTSIVRAYGNWQARLAIATASVQRRKRTLVLPQDCCLQCIQTGITASIFDVIVA</sequence>
<reference evidence="1 2" key="1">
    <citation type="submission" date="2023-10" db="EMBL/GenBank/DDBJ databases">
        <title>Draft genome sequence of Xylaria bambusicola isolate GMP-LS, the root and basal stem rot pathogen of sugarcane in Indonesia.</title>
        <authorList>
            <person name="Selvaraj P."/>
            <person name="Muralishankar V."/>
            <person name="Muruganantham S."/>
            <person name="Sp S."/>
            <person name="Haryani S."/>
            <person name="Lau K.J.X."/>
            <person name="Naqvi N.I."/>
        </authorList>
    </citation>
    <scope>NUCLEOTIDE SEQUENCE [LARGE SCALE GENOMIC DNA]</scope>
    <source>
        <strain evidence="1">GMP-LS</strain>
    </source>
</reference>
<keyword evidence="2" id="KW-1185">Reference proteome</keyword>
<evidence type="ECO:0000313" key="2">
    <source>
        <dbReference type="Proteomes" id="UP001305414"/>
    </source>
</evidence>
<proteinExistence type="predicted"/>
<dbReference type="Proteomes" id="UP001305414">
    <property type="component" value="Unassembled WGS sequence"/>
</dbReference>
<evidence type="ECO:0000313" key="1">
    <source>
        <dbReference type="EMBL" id="KAK5630380.1"/>
    </source>
</evidence>
<comment type="caution">
    <text evidence="1">The sequence shown here is derived from an EMBL/GenBank/DDBJ whole genome shotgun (WGS) entry which is preliminary data.</text>
</comment>